<sequence>MNWRRWAAWGLTGAAAVAAVSLLFPSSDNDKTTPRNSVTQLSVPKPAEEQKLKQSMLKRDMTATERLSRMDARGHLRSLAASSSGGSIGDKLQRAARELQKDHKHFQAILWYDATKGQTRQFRREDFKPDPAVSKQLNTYLGYAKKALSKSSSYESPSFPEKQPKYFIAAEPVKGKKQGIIAVMDIGILGRVQDHQNKNLRLIPYPKEGKFKVESVHADTLKDITVKTGHDNEKASHYYENEIVVTFHSKPTDEQMKQMLADISGKPPRKLNSTYIFRSDTMSMQQLKQYFQNKWKPKYIEPHYLYLTNETGDSIWDDPGSYYYEDDQVSDTQGTEETPEIPNDLLFSEYQWNLPIIETNRGWKLSKGSNDVIVAVVDTGVDLKHPDLQGRLLKGYNVINPDQEPTDDVGHGTHVAGIISANVNNGEGIAGMMWGGKILPVKALDQSGSGTTYSVAQGIIWATDHGAKVINMSLGNYADAQFLHEAIKYAYERDVVLIAATGNDNTERPGYPAAYPEVLSVSATDYNMQKASFSNYGDYIDVMAPGESIASTYPDNQYAALSGTSMASPHVAALAALIRSVNPDLKNTEVMDIIRKNVIDLGDKGRDKYYGYGQIDVYAALQAAGGSAAPLQFWPQSVQQKMDRAVERAK</sequence>
<evidence type="ECO:0000256" key="8">
    <source>
        <dbReference type="RuleBase" id="RU003355"/>
    </source>
</evidence>
<dbReference type="GO" id="GO:0006508">
    <property type="term" value="P:proteolysis"/>
    <property type="evidence" value="ECO:0007669"/>
    <property type="project" value="UniProtKB-KW"/>
</dbReference>
<evidence type="ECO:0000313" key="11">
    <source>
        <dbReference type="Proteomes" id="UP000192939"/>
    </source>
</evidence>
<keyword evidence="5 7" id="KW-0378">Hydrolase</keyword>
<dbReference type="Pfam" id="PF00082">
    <property type="entry name" value="Peptidase_S8"/>
    <property type="match status" value="1"/>
</dbReference>
<feature type="active site" description="Charge relay system" evidence="7">
    <location>
        <position position="378"/>
    </location>
</feature>
<evidence type="ECO:0000313" key="10">
    <source>
        <dbReference type="EMBL" id="SMF35394.1"/>
    </source>
</evidence>
<dbReference type="PANTHER" id="PTHR43806:SF11">
    <property type="entry name" value="CEREVISIN-RELATED"/>
    <property type="match status" value="1"/>
</dbReference>
<dbReference type="Gene3D" id="3.40.50.200">
    <property type="entry name" value="Peptidase S8/S53 domain"/>
    <property type="match status" value="1"/>
</dbReference>
<dbReference type="PROSITE" id="PS00137">
    <property type="entry name" value="SUBTILASE_HIS"/>
    <property type="match status" value="1"/>
</dbReference>
<dbReference type="SUPFAM" id="SSF52743">
    <property type="entry name" value="Subtilisin-like"/>
    <property type="match status" value="1"/>
</dbReference>
<feature type="active site" description="Charge relay system" evidence="7">
    <location>
        <position position="565"/>
    </location>
</feature>
<evidence type="ECO:0000256" key="5">
    <source>
        <dbReference type="ARBA" id="ARBA00022801"/>
    </source>
</evidence>
<dbReference type="InterPro" id="IPR050131">
    <property type="entry name" value="Peptidase_S8_subtilisin-like"/>
</dbReference>
<dbReference type="EMBL" id="FXAE01000026">
    <property type="protein sequence ID" value="SMF35394.1"/>
    <property type="molecule type" value="Genomic_DNA"/>
</dbReference>
<evidence type="ECO:0000256" key="6">
    <source>
        <dbReference type="ARBA" id="ARBA00022825"/>
    </source>
</evidence>
<dbReference type="InterPro" id="IPR000209">
    <property type="entry name" value="Peptidase_S8/S53_dom"/>
</dbReference>
<dbReference type="PROSITE" id="PS00138">
    <property type="entry name" value="SUBTILASE_SER"/>
    <property type="match status" value="1"/>
</dbReference>
<protein>
    <submittedName>
        <fullName evidence="10">Type VII secretion-associated serine protease mycosin</fullName>
    </submittedName>
</protein>
<keyword evidence="3" id="KW-0964">Secreted</keyword>
<dbReference type="InterPro" id="IPR023827">
    <property type="entry name" value="Peptidase_S8_Asp-AS"/>
</dbReference>
<comment type="subcellular location">
    <subcellularLocation>
        <location evidence="1">Secreted</location>
    </subcellularLocation>
</comment>
<dbReference type="InterPro" id="IPR022398">
    <property type="entry name" value="Peptidase_S8_His-AS"/>
</dbReference>
<dbReference type="PROSITE" id="PS51892">
    <property type="entry name" value="SUBTILASE"/>
    <property type="match status" value="1"/>
</dbReference>
<dbReference type="InterPro" id="IPR034084">
    <property type="entry name" value="Thermitase-like_dom"/>
</dbReference>
<feature type="active site" description="Charge relay system" evidence="7">
    <location>
        <position position="411"/>
    </location>
</feature>
<dbReference type="RefSeq" id="WP_085169641.1">
    <property type="nucleotide sequence ID" value="NZ_FXAE01000026.1"/>
</dbReference>
<evidence type="ECO:0000256" key="2">
    <source>
        <dbReference type="ARBA" id="ARBA00011073"/>
    </source>
</evidence>
<accession>A0ABY1M1G5</accession>
<comment type="caution">
    <text evidence="10">The sequence shown here is derived from an EMBL/GenBank/DDBJ whole genome shotgun (WGS) entry which is preliminary data.</text>
</comment>
<dbReference type="GO" id="GO:0008233">
    <property type="term" value="F:peptidase activity"/>
    <property type="evidence" value="ECO:0007669"/>
    <property type="project" value="UniProtKB-KW"/>
</dbReference>
<evidence type="ECO:0000256" key="7">
    <source>
        <dbReference type="PROSITE-ProRule" id="PRU01240"/>
    </source>
</evidence>
<dbReference type="InterPro" id="IPR023828">
    <property type="entry name" value="Peptidase_S8_Ser-AS"/>
</dbReference>
<comment type="similarity">
    <text evidence="2 7 8">Belongs to the peptidase S8 family.</text>
</comment>
<dbReference type="InterPro" id="IPR036852">
    <property type="entry name" value="Peptidase_S8/S53_dom_sf"/>
</dbReference>
<dbReference type="Proteomes" id="UP000192939">
    <property type="component" value="Unassembled WGS sequence"/>
</dbReference>
<dbReference type="InterPro" id="IPR015500">
    <property type="entry name" value="Peptidase_S8_subtilisin-rel"/>
</dbReference>
<keyword evidence="4 7" id="KW-0645">Protease</keyword>
<dbReference type="PANTHER" id="PTHR43806">
    <property type="entry name" value="PEPTIDASE S8"/>
    <property type="match status" value="1"/>
</dbReference>
<keyword evidence="6 7" id="KW-0720">Serine protease</keyword>
<name>A0ABY1M1G5_9BACL</name>
<evidence type="ECO:0000256" key="1">
    <source>
        <dbReference type="ARBA" id="ARBA00004613"/>
    </source>
</evidence>
<evidence type="ECO:0000256" key="3">
    <source>
        <dbReference type="ARBA" id="ARBA00022525"/>
    </source>
</evidence>
<dbReference type="PROSITE" id="PS00136">
    <property type="entry name" value="SUBTILASE_ASP"/>
    <property type="match status" value="1"/>
</dbReference>
<gene>
    <name evidence="10" type="ORF">SAMN02744124_02568</name>
</gene>
<organism evidence="10 11">
    <name type="scientific">Paenibacillus barengoltzii J12</name>
    <dbReference type="NCBI Taxonomy" id="935846"/>
    <lineage>
        <taxon>Bacteria</taxon>
        <taxon>Bacillati</taxon>
        <taxon>Bacillota</taxon>
        <taxon>Bacilli</taxon>
        <taxon>Bacillales</taxon>
        <taxon>Paenibacillaceae</taxon>
        <taxon>Paenibacillus</taxon>
    </lineage>
</organism>
<proteinExistence type="inferred from homology"/>
<feature type="domain" description="Peptidase S8/S53" evidence="9">
    <location>
        <begin position="370"/>
        <end position="613"/>
    </location>
</feature>
<evidence type="ECO:0000259" key="9">
    <source>
        <dbReference type="Pfam" id="PF00082"/>
    </source>
</evidence>
<dbReference type="CDD" id="cd07484">
    <property type="entry name" value="Peptidases_S8_Thermitase_like"/>
    <property type="match status" value="1"/>
</dbReference>
<reference evidence="10 11" key="1">
    <citation type="submission" date="2017-04" db="EMBL/GenBank/DDBJ databases">
        <authorList>
            <person name="Varghese N."/>
            <person name="Submissions S."/>
        </authorList>
    </citation>
    <scope>NUCLEOTIDE SEQUENCE [LARGE SCALE GENOMIC DNA]</scope>
    <source>
        <strain evidence="10 11">J12</strain>
    </source>
</reference>
<keyword evidence="11" id="KW-1185">Reference proteome</keyword>
<dbReference type="PRINTS" id="PR00723">
    <property type="entry name" value="SUBTILISIN"/>
</dbReference>
<evidence type="ECO:0000256" key="4">
    <source>
        <dbReference type="ARBA" id="ARBA00022670"/>
    </source>
</evidence>